<dbReference type="GO" id="GO:0008643">
    <property type="term" value="P:carbohydrate transport"/>
    <property type="evidence" value="ECO:0007669"/>
    <property type="project" value="InterPro"/>
</dbReference>
<dbReference type="OrthoDB" id="9802264at2"/>
<dbReference type="RefSeq" id="WP_108142970.1">
    <property type="nucleotide sequence ID" value="NZ_QAXS01000068.1"/>
</dbReference>
<dbReference type="InterPro" id="IPR003593">
    <property type="entry name" value="AAA+_ATPase"/>
</dbReference>
<dbReference type="Pfam" id="PF00005">
    <property type="entry name" value="ABC_tran"/>
    <property type="match status" value="1"/>
</dbReference>
<dbReference type="InterPro" id="IPR047641">
    <property type="entry name" value="ABC_transpr_MalK/UgpC-like"/>
</dbReference>
<dbReference type="Pfam" id="PF17912">
    <property type="entry name" value="OB_MalK"/>
    <property type="match status" value="1"/>
</dbReference>
<dbReference type="InterPro" id="IPR040582">
    <property type="entry name" value="OB_MalK-like"/>
</dbReference>
<dbReference type="InterPro" id="IPR003439">
    <property type="entry name" value="ABC_transporter-like_ATP-bd"/>
</dbReference>
<dbReference type="GO" id="GO:0055052">
    <property type="term" value="C:ATP-binding cassette (ABC) transporter complex, substrate-binding subunit-containing"/>
    <property type="evidence" value="ECO:0007669"/>
    <property type="project" value="TreeGrafter"/>
</dbReference>
<dbReference type="AlphaFoldDB" id="A0A2T5RF39"/>
<comment type="caution">
    <text evidence="5">The sequence shown here is derived from an EMBL/GenBank/DDBJ whole genome shotgun (WGS) entry which is preliminary data.</text>
</comment>
<dbReference type="FunFam" id="3.40.50.300:FF:000042">
    <property type="entry name" value="Maltose/maltodextrin ABC transporter, ATP-binding protein"/>
    <property type="match status" value="1"/>
</dbReference>
<dbReference type="PANTHER" id="PTHR43875">
    <property type="entry name" value="MALTODEXTRIN IMPORT ATP-BINDING PROTEIN MSMX"/>
    <property type="match status" value="1"/>
</dbReference>
<dbReference type="GO" id="GO:0140359">
    <property type="term" value="F:ABC-type transporter activity"/>
    <property type="evidence" value="ECO:0007669"/>
    <property type="project" value="InterPro"/>
</dbReference>
<dbReference type="EMBL" id="QAXS01000068">
    <property type="protein sequence ID" value="PTV92725.1"/>
    <property type="molecule type" value="Genomic_DNA"/>
</dbReference>
<dbReference type="SMART" id="SM00382">
    <property type="entry name" value="AAA"/>
    <property type="match status" value="1"/>
</dbReference>
<dbReference type="Gene3D" id="2.40.50.100">
    <property type="match status" value="1"/>
</dbReference>
<evidence type="ECO:0000256" key="1">
    <source>
        <dbReference type="ARBA" id="ARBA00022448"/>
    </source>
</evidence>
<dbReference type="PROSITE" id="PS00211">
    <property type="entry name" value="ABC_TRANSPORTER_1"/>
    <property type="match status" value="1"/>
</dbReference>
<gene>
    <name evidence="5" type="ORF">C8C76_1682</name>
</gene>
<dbReference type="GO" id="GO:0005524">
    <property type="term" value="F:ATP binding"/>
    <property type="evidence" value="ECO:0007669"/>
    <property type="project" value="UniProtKB-KW"/>
</dbReference>
<sequence>MPDLVLDSVAKKFGDVIAVKDVNYKIEDGEFAALLGPSGCGKTTTLLMIAGIYRPTAGKIIFGDRVVNNVHPKNRDIGMVFQSYALYPNMTVFDNIAFPLKLKKTPKDEIEKKIKKITSLLEIANLLDRKPGQLSGGQQQRVALARALVKEPKYLLLDEPLSNLDAKLRVNMRTEIKRLHRELGITTILVTHDQEEAMSLADKIILMNKGVVQQIGDHSDLYYKPQNLFVAGFIGSPAMNFIDFKFTNHNGNIKLSKNGVELEFKDLKLKKEPSGEIVTLGIRPEHLRESNKDKNIIDGKVFSIEPLGREILVAANTKIGIIHFLVPSPFKCKIDDGIRLGIDPQDIHLFDTNTGEALLDK</sequence>
<keyword evidence="1" id="KW-0813">Transport</keyword>
<dbReference type="CDD" id="cd03301">
    <property type="entry name" value="ABC_MalK_N"/>
    <property type="match status" value="1"/>
</dbReference>
<dbReference type="SUPFAM" id="SSF50331">
    <property type="entry name" value="MOP-like"/>
    <property type="match status" value="1"/>
</dbReference>
<feature type="domain" description="ABC transporter" evidence="4">
    <location>
        <begin position="4"/>
        <end position="234"/>
    </location>
</feature>
<dbReference type="Gene3D" id="2.40.50.140">
    <property type="entry name" value="Nucleic acid-binding proteins"/>
    <property type="match status" value="1"/>
</dbReference>
<evidence type="ECO:0000313" key="5">
    <source>
        <dbReference type="EMBL" id="PTV92725.1"/>
    </source>
</evidence>
<dbReference type="InterPro" id="IPR017871">
    <property type="entry name" value="ABC_transporter-like_CS"/>
</dbReference>
<evidence type="ECO:0000259" key="4">
    <source>
        <dbReference type="PROSITE" id="PS50893"/>
    </source>
</evidence>
<dbReference type="InterPro" id="IPR012340">
    <property type="entry name" value="NA-bd_OB-fold"/>
</dbReference>
<evidence type="ECO:0000256" key="3">
    <source>
        <dbReference type="ARBA" id="ARBA00022840"/>
    </source>
</evidence>
<keyword evidence="2" id="KW-0547">Nucleotide-binding</keyword>
<dbReference type="PANTHER" id="PTHR43875:SF1">
    <property type="entry name" value="OSMOPROTECTIVE COMPOUNDS UPTAKE ATP-BINDING PROTEIN GGTA"/>
    <property type="match status" value="1"/>
</dbReference>
<proteinExistence type="predicted"/>
<name>A0A2T5RF39_9FIRM</name>
<dbReference type="PROSITE" id="PS50893">
    <property type="entry name" value="ABC_TRANSPORTER_2"/>
    <property type="match status" value="1"/>
</dbReference>
<reference evidence="5 6" key="1">
    <citation type="submission" date="2018-04" db="EMBL/GenBank/DDBJ databases">
        <title>Subsurface microbial communities from deep shales in Ohio and West Virginia, USA.</title>
        <authorList>
            <person name="Wrighton K."/>
        </authorList>
    </citation>
    <scope>NUCLEOTIDE SEQUENCE [LARGE SCALE GENOMIC DNA]</scope>
    <source>
        <strain evidence="5 6">WC1</strain>
    </source>
</reference>
<dbReference type="Proteomes" id="UP000244089">
    <property type="component" value="Unassembled WGS sequence"/>
</dbReference>
<evidence type="ECO:0000313" key="6">
    <source>
        <dbReference type="Proteomes" id="UP000244089"/>
    </source>
</evidence>
<dbReference type="GO" id="GO:0016887">
    <property type="term" value="F:ATP hydrolysis activity"/>
    <property type="evidence" value="ECO:0007669"/>
    <property type="project" value="InterPro"/>
</dbReference>
<dbReference type="InterPro" id="IPR027417">
    <property type="entry name" value="P-loop_NTPase"/>
</dbReference>
<dbReference type="SUPFAM" id="SSF52540">
    <property type="entry name" value="P-loop containing nucleoside triphosphate hydrolases"/>
    <property type="match status" value="1"/>
</dbReference>
<evidence type="ECO:0000256" key="2">
    <source>
        <dbReference type="ARBA" id="ARBA00022741"/>
    </source>
</evidence>
<dbReference type="InterPro" id="IPR008995">
    <property type="entry name" value="Mo/tungstate-bd_C_term_dom"/>
</dbReference>
<dbReference type="InterPro" id="IPR015855">
    <property type="entry name" value="ABC_transpr_MalK-like"/>
</dbReference>
<organism evidence="5 6">
    <name type="scientific">Halanaerobium saccharolyticum</name>
    <dbReference type="NCBI Taxonomy" id="43595"/>
    <lineage>
        <taxon>Bacteria</taxon>
        <taxon>Bacillati</taxon>
        <taxon>Bacillota</taxon>
        <taxon>Clostridia</taxon>
        <taxon>Halanaerobiales</taxon>
        <taxon>Halanaerobiaceae</taxon>
        <taxon>Halanaerobium</taxon>
    </lineage>
</organism>
<accession>A0A2T5RF39</accession>
<protein>
    <submittedName>
        <fullName evidence="5">Carbohydrate ABC transporter ATP-binding protein (CUT1 family)</fullName>
    </submittedName>
</protein>
<keyword evidence="3 5" id="KW-0067">ATP-binding</keyword>
<dbReference type="Gene3D" id="3.40.50.300">
    <property type="entry name" value="P-loop containing nucleotide triphosphate hydrolases"/>
    <property type="match status" value="1"/>
</dbReference>